<sequence length="466" mass="48421">MEFVGLVVIGALVVGGAVVLGVFGRRRDRERQAAQLSASLAGLEKEAGTALVRTDERLRLADDEAGFATAQLGEQDARELTTALRAARTNLQEAFHLQQLLHDEVPDTDEQRHAWLTRIVELCRGADEAVARQTAGLAARREAQGRTPSTIAAVRADAERLRATVPVAQGTIDGLAARYTPAALQAVASNPEQAERLLEFAGRSAEVAAKKLTENRGRDAEAAATAGTEAVHRAQGLLEAVDRFEMDALSAEATLGAMIAESRQELAAAGALPAAQRAGAVDAGIAGLEQALASLPAPGAPADPVGGLTRVRQANTALDDAVAAVAAAGQRAQAVRAQLGTAFDDAERQVLAARRAVDDYRAPVGPEARTRLAEAERELSEARAEADPERQLTRARRAASLAAEASALANRDLANVGYGQPGYGQGGYGYGGWQGGGQRSGGNMLGGILGGMVLGGILDDIGDIFD</sequence>
<evidence type="ECO:0008006" key="5">
    <source>
        <dbReference type="Google" id="ProtNLM"/>
    </source>
</evidence>
<evidence type="ECO:0000313" key="3">
    <source>
        <dbReference type="EMBL" id="QAY71001.1"/>
    </source>
</evidence>
<reference evidence="3 4" key="1">
    <citation type="submission" date="2019-01" db="EMBL/GenBank/DDBJ databases">
        <title>Genome sequencing of strain FW10M-9.</title>
        <authorList>
            <person name="Heo J."/>
            <person name="Kim S.-J."/>
            <person name="Kim J.-S."/>
            <person name="Hong S.-B."/>
            <person name="Kwon S.-W."/>
        </authorList>
    </citation>
    <scope>NUCLEOTIDE SEQUENCE [LARGE SCALE GENOMIC DNA]</scope>
    <source>
        <strain evidence="3 4">FW10M-9</strain>
    </source>
</reference>
<feature type="transmembrane region" description="Helical" evidence="2">
    <location>
        <begin position="6"/>
        <end position="23"/>
    </location>
</feature>
<dbReference type="EMBL" id="CP035493">
    <property type="protein sequence ID" value="QAY71001.1"/>
    <property type="molecule type" value="Genomic_DNA"/>
</dbReference>
<dbReference type="AlphaFoldDB" id="A0A4V0YGF2"/>
<dbReference type="OrthoDB" id="5105562at2"/>
<keyword evidence="2" id="KW-0812">Transmembrane</keyword>
<keyword evidence="2" id="KW-1133">Transmembrane helix</keyword>
<gene>
    <name evidence="3" type="ORF">ET471_13980</name>
</gene>
<keyword evidence="4" id="KW-1185">Reference proteome</keyword>
<evidence type="ECO:0000256" key="2">
    <source>
        <dbReference type="SAM" id="Phobius"/>
    </source>
</evidence>
<dbReference type="Proteomes" id="UP000292118">
    <property type="component" value="Chromosome"/>
</dbReference>
<keyword evidence="1" id="KW-0175">Coiled coil</keyword>
<name>A0A4V0YGF2_9MICO</name>
<proteinExistence type="predicted"/>
<feature type="coiled-coil region" evidence="1">
    <location>
        <begin position="365"/>
        <end position="392"/>
    </location>
</feature>
<dbReference type="KEGG" id="xya:ET471_13980"/>
<protein>
    <recommendedName>
        <fullName evidence="5">TPM domain-containing protein</fullName>
    </recommendedName>
</protein>
<keyword evidence="2" id="KW-0472">Membrane</keyword>
<evidence type="ECO:0000313" key="4">
    <source>
        <dbReference type="Proteomes" id="UP000292118"/>
    </source>
</evidence>
<evidence type="ECO:0000256" key="1">
    <source>
        <dbReference type="SAM" id="Coils"/>
    </source>
</evidence>
<dbReference type="RefSeq" id="WP_129189280.1">
    <property type="nucleotide sequence ID" value="NZ_CP035493.1"/>
</dbReference>
<organism evidence="3 4">
    <name type="scientific">Xylanimonas protaetiae</name>
    <dbReference type="NCBI Taxonomy" id="2509457"/>
    <lineage>
        <taxon>Bacteria</taxon>
        <taxon>Bacillati</taxon>
        <taxon>Actinomycetota</taxon>
        <taxon>Actinomycetes</taxon>
        <taxon>Micrococcales</taxon>
        <taxon>Promicromonosporaceae</taxon>
        <taxon>Xylanimonas</taxon>
    </lineage>
</organism>
<accession>A0A4V0YGF2</accession>